<dbReference type="GO" id="GO:0003723">
    <property type="term" value="F:RNA binding"/>
    <property type="evidence" value="ECO:0007669"/>
    <property type="project" value="TreeGrafter"/>
</dbReference>
<dbReference type="GO" id="GO:0022627">
    <property type="term" value="C:cytosolic small ribosomal subunit"/>
    <property type="evidence" value="ECO:0007669"/>
    <property type="project" value="TreeGrafter"/>
</dbReference>
<sequence>MLSRLLPKPSHFRALTLISSKLHSYPQPQSQFVSKTPTFTSSFAPRFFSSDRGSNDGENGRNQSDGGVWNLSQDTDGNFEPFFGAENSGNAATMTRLDGGDEWPTAEGYKPWNLAEEERSDLFDIGEVARDDGESEASSLEKQRENEIAKAEEAKRLEKEEQVLTAILKGPNRAFGDLIASSGITDEMIDSLIALKDLEGVAGLPPLAEIEELRYEKSLRKSQRAEIERQKEEEFAKARVRKVDDKGRAYATGRRKCSVARVWIQPGDGKFIINDKDFDVYFPILDHRAALLRPFSDTKTLGLWDVNCTVKGGGTTGQVGAILLGISRALQNWEPDLRPPLRAAGFLTRDPRMVERKKPGKAKARKSFQWVKR</sequence>
<keyword evidence="2 4" id="KW-0689">Ribosomal protein</keyword>
<feature type="region of interest" description="Disordered" evidence="5">
    <location>
        <begin position="44"/>
        <end position="73"/>
    </location>
</feature>
<dbReference type="AlphaFoldDB" id="W9QBL3"/>
<dbReference type="EMBL" id="KE343297">
    <property type="protein sequence ID" value="EXB22636.1"/>
    <property type="molecule type" value="Genomic_DNA"/>
</dbReference>
<dbReference type="InterPro" id="IPR014721">
    <property type="entry name" value="Ribsml_uS5_D2-typ_fold_subgr"/>
</dbReference>
<proteinExistence type="inferred from homology"/>
<dbReference type="InterPro" id="IPR020568">
    <property type="entry name" value="Ribosomal_Su5_D2-typ_SF"/>
</dbReference>
<dbReference type="SUPFAM" id="SSF54211">
    <property type="entry name" value="Ribosomal protein S5 domain 2-like"/>
    <property type="match status" value="1"/>
</dbReference>
<feature type="region of interest" description="Disordered" evidence="5">
    <location>
        <begin position="354"/>
        <end position="373"/>
    </location>
</feature>
<dbReference type="Pfam" id="PF00380">
    <property type="entry name" value="Ribosomal_S9"/>
    <property type="match status" value="1"/>
</dbReference>
<feature type="compositionally biased region" description="Basic residues" evidence="5">
    <location>
        <begin position="358"/>
        <end position="373"/>
    </location>
</feature>
<comment type="similarity">
    <text evidence="1 4">Belongs to the universal ribosomal protein uS9 family.</text>
</comment>
<evidence type="ECO:0000313" key="6">
    <source>
        <dbReference type="EMBL" id="EXB22636.1"/>
    </source>
</evidence>
<dbReference type="PANTHER" id="PTHR21569">
    <property type="entry name" value="RIBOSOMAL PROTEIN S9"/>
    <property type="match status" value="1"/>
</dbReference>
<dbReference type="GO" id="GO:0006412">
    <property type="term" value="P:translation"/>
    <property type="evidence" value="ECO:0007669"/>
    <property type="project" value="InterPro"/>
</dbReference>
<gene>
    <name evidence="6" type="ORF">L484_002751</name>
</gene>
<dbReference type="eggNOG" id="KOG1697">
    <property type="taxonomic scope" value="Eukaryota"/>
</dbReference>
<evidence type="ECO:0000256" key="5">
    <source>
        <dbReference type="SAM" id="MobiDB-lite"/>
    </source>
</evidence>
<dbReference type="Proteomes" id="UP000030645">
    <property type="component" value="Unassembled WGS sequence"/>
</dbReference>
<evidence type="ECO:0000256" key="3">
    <source>
        <dbReference type="ARBA" id="ARBA00023274"/>
    </source>
</evidence>
<evidence type="ECO:0000256" key="1">
    <source>
        <dbReference type="ARBA" id="ARBA00005251"/>
    </source>
</evidence>
<dbReference type="KEGG" id="mnt:21386309"/>
<evidence type="ECO:0000313" key="7">
    <source>
        <dbReference type="Proteomes" id="UP000030645"/>
    </source>
</evidence>
<name>W9QBL3_9ROSA</name>
<dbReference type="OrthoDB" id="10254627at2759"/>
<organism evidence="6 7">
    <name type="scientific">Morus notabilis</name>
    <dbReference type="NCBI Taxonomy" id="981085"/>
    <lineage>
        <taxon>Eukaryota</taxon>
        <taxon>Viridiplantae</taxon>
        <taxon>Streptophyta</taxon>
        <taxon>Embryophyta</taxon>
        <taxon>Tracheophyta</taxon>
        <taxon>Spermatophyta</taxon>
        <taxon>Magnoliopsida</taxon>
        <taxon>eudicotyledons</taxon>
        <taxon>Gunneridae</taxon>
        <taxon>Pentapetalae</taxon>
        <taxon>rosids</taxon>
        <taxon>fabids</taxon>
        <taxon>Rosales</taxon>
        <taxon>Moraceae</taxon>
        <taxon>Moreae</taxon>
        <taxon>Morus</taxon>
    </lineage>
</organism>
<evidence type="ECO:0000256" key="4">
    <source>
        <dbReference type="RuleBase" id="RU003815"/>
    </source>
</evidence>
<dbReference type="PANTHER" id="PTHR21569:SF1">
    <property type="entry name" value="SMALL RIBOSOMAL SUBUNIT PROTEIN US9M"/>
    <property type="match status" value="1"/>
</dbReference>
<dbReference type="PROSITE" id="PS00360">
    <property type="entry name" value="RIBOSOMAL_S9"/>
    <property type="match status" value="1"/>
</dbReference>
<accession>W9QBL3</accession>
<dbReference type="HAMAP" id="MF_00532_B">
    <property type="entry name" value="Ribosomal_uS9_B"/>
    <property type="match status" value="1"/>
</dbReference>
<dbReference type="InterPro" id="IPR023035">
    <property type="entry name" value="Ribosomal_uS9_bac/plastid"/>
</dbReference>
<dbReference type="STRING" id="981085.W9QBL3"/>
<feature type="compositionally biased region" description="Polar residues" evidence="5">
    <location>
        <begin position="60"/>
        <end position="73"/>
    </location>
</feature>
<protein>
    <submittedName>
        <fullName evidence="6">30S ribosomal protein S9</fullName>
    </submittedName>
</protein>
<dbReference type="Gene3D" id="3.30.230.10">
    <property type="match status" value="1"/>
</dbReference>
<dbReference type="GO" id="GO:0003735">
    <property type="term" value="F:structural constituent of ribosome"/>
    <property type="evidence" value="ECO:0007669"/>
    <property type="project" value="InterPro"/>
</dbReference>
<reference evidence="7" key="1">
    <citation type="submission" date="2013-01" db="EMBL/GenBank/DDBJ databases">
        <title>Draft Genome Sequence of a Mulberry Tree, Morus notabilis C.K. Schneid.</title>
        <authorList>
            <person name="He N."/>
            <person name="Zhao S."/>
        </authorList>
    </citation>
    <scope>NUCLEOTIDE SEQUENCE</scope>
</reference>
<dbReference type="InterPro" id="IPR000754">
    <property type="entry name" value="Ribosomal_uS9"/>
</dbReference>
<dbReference type="FunFam" id="3.30.230.10:FF:000034">
    <property type="entry name" value="30S ribosomal protein S9"/>
    <property type="match status" value="1"/>
</dbReference>
<evidence type="ECO:0000256" key="2">
    <source>
        <dbReference type="ARBA" id="ARBA00022980"/>
    </source>
</evidence>
<keyword evidence="3 4" id="KW-0687">Ribonucleoprotein</keyword>
<keyword evidence="7" id="KW-1185">Reference proteome</keyword>
<dbReference type="NCBIfam" id="NF001099">
    <property type="entry name" value="PRK00132.1"/>
    <property type="match status" value="1"/>
</dbReference>
<dbReference type="InterPro" id="IPR020574">
    <property type="entry name" value="Ribosomal_uS9_CS"/>
</dbReference>